<dbReference type="EMBL" id="VULN01000015">
    <property type="protein sequence ID" value="MSS82896.1"/>
    <property type="molecule type" value="Genomic_DNA"/>
</dbReference>
<dbReference type="InterPro" id="IPR051532">
    <property type="entry name" value="Ester_Hydrolysis_Enzymes"/>
</dbReference>
<sequence length="446" mass="49640">MERKILPGLEKKALGMSLLALAAVPVILVSSCTVRRAAGLSPVAAMNRQAMVEASRANLGLLTWPEQLDAVRYELELLDGIPLNLDPAREADHALYRNSRVYSAQALLPLEELRKKQTTGVLYYRVRAFDLDGRPLGNYSQPAAVESSLRKVERNAPVPRSRMEDTNGSLLLYPVYAYTGNPGAVQYEVEVTDRMPENTEGTAPSRYRVFAQVTSLTDLYDEAPRLGTYYWRVRGMDKEGNPVGQWSLPQKFTTLPSRKIRVGIYGDSISHGGGHLSFSPVDYAYSYSHYLAFPTVNLSESGDTSAMMVERFERDVRSFPLKYLLILGGTNSLRAGVPAEEVIHDLDEIGRKAEALGIRPIYLTLPPINPANIQKAFDEPTADNWRQSFAQVNAYIRNRDHIDVAASFENGGDLPTELALDGIHGDWNMKQEMAQVINEGMKRFGV</sequence>
<accession>A0A6N7W3V1</accession>
<evidence type="ECO:0000313" key="3">
    <source>
        <dbReference type="Proteomes" id="UP000441455"/>
    </source>
</evidence>
<dbReference type="AlphaFoldDB" id="A0A6N7W3V1"/>
<dbReference type="Gene3D" id="2.60.40.10">
    <property type="entry name" value="Immunoglobulins"/>
    <property type="match status" value="1"/>
</dbReference>
<dbReference type="InterPro" id="IPR013830">
    <property type="entry name" value="SGNH_hydro"/>
</dbReference>
<dbReference type="Gene3D" id="3.40.50.1110">
    <property type="entry name" value="SGNH hydrolase"/>
    <property type="match status" value="1"/>
</dbReference>
<feature type="domain" description="SGNH hydrolase-type esterase" evidence="1">
    <location>
        <begin position="265"/>
        <end position="424"/>
    </location>
</feature>
<dbReference type="SUPFAM" id="SSF52266">
    <property type="entry name" value="SGNH hydrolase"/>
    <property type="match status" value="1"/>
</dbReference>
<dbReference type="OrthoDB" id="1625474at2"/>
<name>A0A6N7W3V1_ACIFE</name>
<dbReference type="Pfam" id="PF13472">
    <property type="entry name" value="Lipase_GDSL_2"/>
    <property type="match status" value="1"/>
</dbReference>
<dbReference type="PANTHER" id="PTHR30383">
    <property type="entry name" value="THIOESTERASE 1/PROTEASE 1/LYSOPHOSPHOLIPASE L1"/>
    <property type="match status" value="1"/>
</dbReference>
<proteinExistence type="predicted"/>
<organism evidence="2 3">
    <name type="scientific">Acidaminococcus fermentans</name>
    <dbReference type="NCBI Taxonomy" id="905"/>
    <lineage>
        <taxon>Bacteria</taxon>
        <taxon>Bacillati</taxon>
        <taxon>Bacillota</taxon>
        <taxon>Negativicutes</taxon>
        <taxon>Acidaminococcales</taxon>
        <taxon>Acidaminococcaceae</taxon>
        <taxon>Acidaminococcus</taxon>
    </lineage>
</organism>
<dbReference type="Proteomes" id="UP000441455">
    <property type="component" value="Unassembled WGS sequence"/>
</dbReference>
<gene>
    <name evidence="2" type="ORF">FX155_09855</name>
</gene>
<evidence type="ECO:0000259" key="1">
    <source>
        <dbReference type="Pfam" id="PF13472"/>
    </source>
</evidence>
<dbReference type="RefSeq" id="WP_154488562.1">
    <property type="nucleotide sequence ID" value="NZ_VULN01000015.1"/>
</dbReference>
<reference evidence="2 3" key="1">
    <citation type="submission" date="2019-08" db="EMBL/GenBank/DDBJ databases">
        <title>In-depth cultivation of the pig gut microbiome towards novel bacterial diversity and tailored functional studies.</title>
        <authorList>
            <person name="Wylensek D."/>
            <person name="Hitch T.C.A."/>
            <person name="Clavel T."/>
        </authorList>
    </citation>
    <scope>NUCLEOTIDE SEQUENCE [LARGE SCALE GENOMIC DNA]</scope>
    <source>
        <strain evidence="2 3">WCA-389-WT-5B</strain>
    </source>
</reference>
<comment type="caution">
    <text evidence="2">The sequence shown here is derived from an EMBL/GenBank/DDBJ whole genome shotgun (WGS) entry which is preliminary data.</text>
</comment>
<dbReference type="InterPro" id="IPR036514">
    <property type="entry name" value="SGNH_hydro_sf"/>
</dbReference>
<evidence type="ECO:0000313" key="2">
    <source>
        <dbReference type="EMBL" id="MSS82896.1"/>
    </source>
</evidence>
<dbReference type="InterPro" id="IPR013783">
    <property type="entry name" value="Ig-like_fold"/>
</dbReference>
<dbReference type="PROSITE" id="PS51257">
    <property type="entry name" value="PROKAR_LIPOPROTEIN"/>
    <property type="match status" value="1"/>
</dbReference>
<protein>
    <recommendedName>
        <fullName evidence="1">SGNH hydrolase-type esterase domain-containing protein</fullName>
    </recommendedName>
</protein>